<proteinExistence type="predicted"/>
<evidence type="ECO:0000313" key="4">
    <source>
        <dbReference type="Proteomes" id="UP001333102"/>
    </source>
</evidence>
<dbReference type="EMBL" id="CP141614">
    <property type="protein sequence ID" value="WRP13375.1"/>
    <property type="molecule type" value="Genomic_DNA"/>
</dbReference>
<evidence type="ECO:0000256" key="1">
    <source>
        <dbReference type="SAM" id="Coils"/>
    </source>
</evidence>
<keyword evidence="4" id="KW-1185">Reference proteome</keyword>
<feature type="region of interest" description="Disordered" evidence="2">
    <location>
        <begin position="171"/>
        <end position="197"/>
    </location>
</feature>
<name>A0ABZ1BKJ9_9FIRM</name>
<feature type="coiled-coil region" evidence="1">
    <location>
        <begin position="66"/>
        <end position="139"/>
    </location>
</feature>
<gene>
    <name evidence="3" type="ORF">VLY81_07900</name>
</gene>
<organism evidence="3 4">
    <name type="scientific">Geochorda subterranea</name>
    <dbReference type="NCBI Taxonomy" id="3109564"/>
    <lineage>
        <taxon>Bacteria</taxon>
        <taxon>Bacillati</taxon>
        <taxon>Bacillota</taxon>
        <taxon>Limnochordia</taxon>
        <taxon>Limnochordales</taxon>
        <taxon>Geochordaceae</taxon>
        <taxon>Geochorda</taxon>
    </lineage>
</organism>
<feature type="compositionally biased region" description="Low complexity" evidence="2">
    <location>
        <begin position="175"/>
        <end position="190"/>
    </location>
</feature>
<accession>A0ABZ1BKJ9</accession>
<evidence type="ECO:0000256" key="2">
    <source>
        <dbReference type="SAM" id="MobiDB-lite"/>
    </source>
</evidence>
<evidence type="ECO:0008006" key="5">
    <source>
        <dbReference type="Google" id="ProtNLM"/>
    </source>
</evidence>
<dbReference type="Proteomes" id="UP001333102">
    <property type="component" value="Chromosome"/>
</dbReference>
<keyword evidence="1" id="KW-0175">Coiled coil</keyword>
<dbReference type="RefSeq" id="WP_324667620.1">
    <property type="nucleotide sequence ID" value="NZ_CP141614.1"/>
</dbReference>
<sequence length="197" mass="21674">MSASDSSPSPNPSTATRTVTVQLLLERLEHLIASAPTLPLGGRAVIRADEALELIERIRRALPDELRQASELLARREALLQEGQEEADRIVSKAEEYASRLVRESEVLRQAREEGEQLLESYRRRAAELEAGANQYADSVLLMVQQALEKTLGEIERHLLQVQRGRAELARRLQEGAPAEPTATEAAAGAEPPPDEG</sequence>
<protein>
    <recommendedName>
        <fullName evidence="5">ATPase</fullName>
    </recommendedName>
</protein>
<evidence type="ECO:0000313" key="3">
    <source>
        <dbReference type="EMBL" id="WRP13375.1"/>
    </source>
</evidence>
<reference evidence="4" key="1">
    <citation type="submission" date="2023-12" db="EMBL/GenBank/DDBJ databases">
        <title>Novel isolates from deep terrestrial aquifers shed light on the physiology and ecology of the class Limnochordia.</title>
        <authorList>
            <person name="Karnachuk O.V."/>
            <person name="Lukina A.P."/>
            <person name="Avakyan M.R."/>
            <person name="Kadnikov V."/>
            <person name="Begmatov S."/>
            <person name="Beletsky A.V."/>
            <person name="Mardanov A.V."/>
            <person name="Ravin N.V."/>
        </authorList>
    </citation>
    <scope>NUCLEOTIDE SEQUENCE [LARGE SCALE GENOMIC DNA]</scope>
    <source>
        <strain evidence="4">LN</strain>
    </source>
</reference>